<evidence type="ECO:0000313" key="1">
    <source>
        <dbReference type="EMBL" id="TXE16092.1"/>
    </source>
</evidence>
<comment type="caution">
    <text evidence="1">The sequence shown here is derived from an EMBL/GenBank/DDBJ whole genome shotgun (WGS) entry which is preliminary data.</text>
</comment>
<reference evidence="1 2" key="1">
    <citation type="submission" date="2019-08" db="EMBL/GenBank/DDBJ databases">
        <title>Genome of Psychroserpens burtonensis ACAM 167.</title>
        <authorList>
            <person name="Bowman J.P."/>
        </authorList>
    </citation>
    <scope>NUCLEOTIDE SEQUENCE [LARGE SCALE GENOMIC DNA]</scope>
    <source>
        <strain evidence="1 2">ACAM 167</strain>
    </source>
</reference>
<dbReference type="OrthoDB" id="7064118at2"/>
<dbReference type="STRING" id="1123037.GCA_000425305_02999"/>
<dbReference type="EMBL" id="VOSB01000021">
    <property type="protein sequence ID" value="TXE16092.1"/>
    <property type="molecule type" value="Genomic_DNA"/>
</dbReference>
<protein>
    <submittedName>
        <fullName evidence="1">Transcriptional regulator</fullName>
    </submittedName>
</protein>
<sequence>MTIAIITADLVNSRAQQPQLWMTHLKTILNSFGSTPKNWEIYRGDSFQLEIEPQRALYTAIVIKAYLKYTANLDLRIAIGIGDKTYNSDTITSSNGTAFINSGTCFESLKKNLLAIKTAHIDLDNTLNLMFYLASFTFNNWTQTTAQLIAYTLTHPNKNQKQLASHFETTQGNISQSLKRGGYDELKALIQYYESKLKAI</sequence>
<evidence type="ECO:0000313" key="2">
    <source>
        <dbReference type="Proteomes" id="UP000321938"/>
    </source>
</evidence>
<proteinExistence type="predicted"/>
<name>A0A5C7B5G3_9FLAO</name>
<dbReference type="AlphaFoldDB" id="A0A5C7B5G3"/>
<gene>
    <name evidence="1" type="ORF">ES692_14195</name>
</gene>
<keyword evidence="2" id="KW-1185">Reference proteome</keyword>
<accession>A0A5C7B5G3</accession>
<dbReference type="Proteomes" id="UP000321938">
    <property type="component" value="Unassembled WGS sequence"/>
</dbReference>
<organism evidence="1 2">
    <name type="scientific">Psychroserpens burtonensis</name>
    <dbReference type="NCBI Taxonomy" id="49278"/>
    <lineage>
        <taxon>Bacteria</taxon>
        <taxon>Pseudomonadati</taxon>
        <taxon>Bacteroidota</taxon>
        <taxon>Flavobacteriia</taxon>
        <taxon>Flavobacteriales</taxon>
        <taxon>Flavobacteriaceae</taxon>
        <taxon>Psychroserpens</taxon>
    </lineage>
</organism>